<sequence length="229" mass="25819">MLKRGCLSNPAQGKQRLTREERGKGVAVPIDIGIPKGAPISLPLMDMLSSLDPIDAALIMDTLVDDFKFDRESAVYAFQHMQASSTEVLMRPSGHDQKLEKDYYVIPPTPTISEDDQSSKLNCELGLDEEQASQLFNAVPSSDTNLPISGVRLPKRTLKLMDQEIATDGQIHQYTTWKNCKRMWIVEDGYSEPQLFRAPQPRIIHYCFFILYIACDIIAGELSVYSSYR</sequence>
<keyword evidence="4" id="KW-1185">Reference proteome</keyword>
<feature type="transmembrane region" description="Helical" evidence="2">
    <location>
        <begin position="203"/>
        <end position="225"/>
    </location>
</feature>
<evidence type="ECO:0000256" key="2">
    <source>
        <dbReference type="SAM" id="Phobius"/>
    </source>
</evidence>
<keyword evidence="2" id="KW-0472">Membrane</keyword>
<dbReference type="AlphaFoldDB" id="A0A7J0GQT0"/>
<keyword evidence="2" id="KW-1133">Transmembrane helix</keyword>
<reference evidence="3 4" key="1">
    <citation type="submission" date="2019-07" db="EMBL/GenBank/DDBJ databases">
        <title>De Novo Assembly of kiwifruit Actinidia rufa.</title>
        <authorList>
            <person name="Sugita-Konishi S."/>
            <person name="Sato K."/>
            <person name="Mori E."/>
            <person name="Abe Y."/>
            <person name="Kisaki G."/>
            <person name="Hamano K."/>
            <person name="Suezawa K."/>
            <person name="Otani M."/>
            <person name="Fukuda T."/>
            <person name="Manabe T."/>
            <person name="Gomi K."/>
            <person name="Tabuchi M."/>
            <person name="Akimitsu K."/>
            <person name="Kataoka I."/>
        </authorList>
    </citation>
    <scope>NUCLEOTIDE SEQUENCE [LARGE SCALE GENOMIC DNA]</scope>
    <source>
        <strain evidence="4">cv. Fuchu</strain>
    </source>
</reference>
<name>A0A7J0GQT0_9ERIC</name>
<evidence type="ECO:0000313" key="3">
    <source>
        <dbReference type="EMBL" id="GFZ13167.1"/>
    </source>
</evidence>
<feature type="region of interest" description="Disordered" evidence="1">
    <location>
        <begin position="1"/>
        <end position="22"/>
    </location>
</feature>
<organism evidence="3 4">
    <name type="scientific">Actinidia rufa</name>
    <dbReference type="NCBI Taxonomy" id="165716"/>
    <lineage>
        <taxon>Eukaryota</taxon>
        <taxon>Viridiplantae</taxon>
        <taxon>Streptophyta</taxon>
        <taxon>Embryophyta</taxon>
        <taxon>Tracheophyta</taxon>
        <taxon>Spermatophyta</taxon>
        <taxon>Magnoliopsida</taxon>
        <taxon>eudicotyledons</taxon>
        <taxon>Gunneridae</taxon>
        <taxon>Pentapetalae</taxon>
        <taxon>asterids</taxon>
        <taxon>Ericales</taxon>
        <taxon>Actinidiaceae</taxon>
        <taxon>Actinidia</taxon>
    </lineage>
</organism>
<keyword evidence="2" id="KW-0812">Transmembrane</keyword>
<accession>A0A7J0GQT0</accession>
<proteinExistence type="predicted"/>
<dbReference type="EMBL" id="BJWL01000023">
    <property type="protein sequence ID" value="GFZ13167.1"/>
    <property type="molecule type" value="Genomic_DNA"/>
</dbReference>
<comment type="caution">
    <text evidence="3">The sequence shown here is derived from an EMBL/GenBank/DDBJ whole genome shotgun (WGS) entry which is preliminary data.</text>
</comment>
<dbReference type="Proteomes" id="UP000585474">
    <property type="component" value="Unassembled WGS sequence"/>
</dbReference>
<evidence type="ECO:0000313" key="4">
    <source>
        <dbReference type="Proteomes" id="UP000585474"/>
    </source>
</evidence>
<protein>
    <submittedName>
        <fullName evidence="3">Uncharacterized protein</fullName>
    </submittedName>
</protein>
<evidence type="ECO:0000256" key="1">
    <source>
        <dbReference type="SAM" id="MobiDB-lite"/>
    </source>
</evidence>
<gene>
    <name evidence="3" type="ORF">Acr_23g0015520</name>
</gene>